<dbReference type="Gene3D" id="1.10.520.10">
    <property type="match status" value="1"/>
</dbReference>
<evidence type="ECO:0000256" key="8">
    <source>
        <dbReference type="ARBA" id="ARBA00022729"/>
    </source>
</evidence>
<feature type="binding site" evidence="16">
    <location>
        <position position="75"/>
    </location>
    <ligand>
        <name>Ca(2+)</name>
        <dbReference type="ChEBI" id="CHEBI:29108"/>
        <label>1</label>
    </ligand>
</feature>
<evidence type="ECO:0000256" key="17">
    <source>
        <dbReference type="PIRSR" id="PIRSR600823-4"/>
    </source>
</evidence>
<evidence type="ECO:0000256" key="14">
    <source>
        <dbReference type="PIRSR" id="PIRSR600823-1"/>
    </source>
</evidence>
<keyword evidence="13 19" id="KW-0376">Hydrogen peroxide</keyword>
<evidence type="ECO:0000256" key="7">
    <source>
        <dbReference type="ARBA" id="ARBA00022723"/>
    </source>
</evidence>
<dbReference type="FunFam" id="1.10.420.10:FF:000007">
    <property type="entry name" value="Peroxidase"/>
    <property type="match status" value="1"/>
</dbReference>
<dbReference type="OrthoDB" id="2113341at2759"/>
<dbReference type="Gene3D" id="1.10.420.10">
    <property type="entry name" value="Peroxidase, domain 2"/>
    <property type="match status" value="1"/>
</dbReference>
<evidence type="ECO:0000256" key="1">
    <source>
        <dbReference type="ARBA" id="ARBA00000189"/>
    </source>
</evidence>
<comment type="similarity">
    <text evidence="19">Belongs to the peroxidase family. Classical plant (class III) peroxidase subfamily.</text>
</comment>
<comment type="caution">
    <text evidence="21">The sequence shown here is derived from an EMBL/GenBank/DDBJ whole genome shotgun (WGS) entry which is preliminary data.</text>
</comment>
<dbReference type="InterPro" id="IPR010255">
    <property type="entry name" value="Haem_peroxidase_sf"/>
</dbReference>
<evidence type="ECO:0000256" key="4">
    <source>
        <dbReference type="ARBA" id="ARBA00022525"/>
    </source>
</evidence>
<evidence type="ECO:0000256" key="11">
    <source>
        <dbReference type="ARBA" id="ARBA00023004"/>
    </source>
</evidence>
<comment type="cofactor">
    <cofactor evidence="16 19">
        <name>heme b</name>
        <dbReference type="ChEBI" id="CHEBI:60344"/>
    </cofactor>
    <text evidence="16 19">Binds 1 heme b (iron(II)-protoporphyrin IX) group per subunit.</text>
</comment>
<feature type="domain" description="Plant heme peroxidase family profile" evidence="20">
    <location>
        <begin position="28"/>
        <end position="331"/>
    </location>
</feature>
<dbReference type="InterPro" id="IPR000823">
    <property type="entry name" value="Peroxidase_pln"/>
</dbReference>
<dbReference type="InterPro" id="IPR033905">
    <property type="entry name" value="Secretory_peroxidase"/>
</dbReference>
<dbReference type="EMBL" id="BJWL01000019">
    <property type="protein sequence ID" value="GFZ07797.1"/>
    <property type="molecule type" value="Genomic_DNA"/>
</dbReference>
<dbReference type="PROSITE" id="PS50873">
    <property type="entry name" value="PEROXIDASE_4"/>
    <property type="match status" value="1"/>
</dbReference>
<name>A0A7J0GAG7_9ERIC</name>
<feature type="disulfide bond" evidence="18">
    <location>
        <begin position="38"/>
        <end position="119"/>
    </location>
</feature>
<keyword evidence="9 16" id="KW-0106">Calcium</keyword>
<dbReference type="GO" id="GO:0046872">
    <property type="term" value="F:metal ion binding"/>
    <property type="evidence" value="ECO:0007669"/>
    <property type="project" value="UniProtKB-UniRule"/>
</dbReference>
<evidence type="ECO:0000313" key="21">
    <source>
        <dbReference type="EMBL" id="GFZ07797.1"/>
    </source>
</evidence>
<protein>
    <recommendedName>
        <fullName evidence="3 19">Peroxidase</fullName>
        <ecNumber evidence="3 19">1.11.1.7</ecNumber>
    </recommendedName>
</protein>
<feature type="binding site" evidence="16">
    <location>
        <position position="79"/>
    </location>
    <ligand>
        <name>Ca(2+)</name>
        <dbReference type="ChEBI" id="CHEBI:29108"/>
        <label>1</label>
    </ligand>
</feature>
<comment type="function">
    <text evidence="2">Removal of H(2)O(2), oxidation of toxic reductants, biosynthesis and degradation of lignin, suberization, auxin catabolism, response to environmental stresses such as wounding, pathogen attack and oxidative stress. These functions might be dependent on each isozyme/isoform in each plant tissue.</text>
</comment>
<dbReference type="PROSITE" id="PS00436">
    <property type="entry name" value="PEROXIDASE_2"/>
    <property type="match status" value="1"/>
</dbReference>
<feature type="binding site" evidence="15">
    <location>
        <position position="167"/>
    </location>
    <ligand>
        <name>substrate</name>
    </ligand>
</feature>
<feature type="binding site" description="axial binding residue" evidence="16">
    <location>
        <position position="198"/>
    </location>
    <ligand>
        <name>heme b</name>
        <dbReference type="ChEBI" id="CHEBI:60344"/>
    </ligand>
    <ligandPart>
        <name>Fe</name>
        <dbReference type="ChEBI" id="CHEBI:18248"/>
    </ligandPart>
</feature>
<feature type="disulfide bond" evidence="18">
    <location>
        <begin position="71"/>
        <end position="76"/>
    </location>
</feature>
<evidence type="ECO:0000256" key="9">
    <source>
        <dbReference type="ARBA" id="ARBA00022837"/>
    </source>
</evidence>
<evidence type="ECO:0000256" key="13">
    <source>
        <dbReference type="ARBA" id="ARBA00023324"/>
    </source>
</evidence>
<dbReference type="InterPro" id="IPR002016">
    <property type="entry name" value="Haem_peroxidase"/>
</dbReference>
<feature type="binding site" evidence="16">
    <location>
        <position position="259"/>
    </location>
    <ligand>
        <name>Ca(2+)</name>
        <dbReference type="ChEBI" id="CHEBI:29108"/>
        <label>2</label>
    </ligand>
</feature>
<feature type="signal peptide" evidence="19">
    <location>
        <begin position="1"/>
        <end position="20"/>
    </location>
</feature>
<evidence type="ECO:0000256" key="5">
    <source>
        <dbReference type="ARBA" id="ARBA00022559"/>
    </source>
</evidence>
<dbReference type="Proteomes" id="UP000585474">
    <property type="component" value="Unassembled WGS sequence"/>
</dbReference>
<organism evidence="21 22">
    <name type="scientific">Actinidia rufa</name>
    <dbReference type="NCBI Taxonomy" id="165716"/>
    <lineage>
        <taxon>Eukaryota</taxon>
        <taxon>Viridiplantae</taxon>
        <taxon>Streptophyta</taxon>
        <taxon>Embryophyta</taxon>
        <taxon>Tracheophyta</taxon>
        <taxon>Spermatophyta</taxon>
        <taxon>Magnoliopsida</taxon>
        <taxon>eudicotyledons</taxon>
        <taxon>Gunneridae</taxon>
        <taxon>Pentapetalae</taxon>
        <taxon>asterids</taxon>
        <taxon>Ericales</taxon>
        <taxon>Actinidiaceae</taxon>
        <taxon>Actinidia</taxon>
    </lineage>
</organism>
<dbReference type="GO" id="GO:0140825">
    <property type="term" value="F:lactoperoxidase activity"/>
    <property type="evidence" value="ECO:0007669"/>
    <property type="project" value="UniProtKB-EC"/>
</dbReference>
<comment type="catalytic activity">
    <reaction evidence="1 19">
        <text>2 a phenolic donor + H2O2 = 2 a phenolic radical donor + 2 H2O</text>
        <dbReference type="Rhea" id="RHEA:56136"/>
        <dbReference type="ChEBI" id="CHEBI:15377"/>
        <dbReference type="ChEBI" id="CHEBI:16240"/>
        <dbReference type="ChEBI" id="CHEBI:139520"/>
        <dbReference type="ChEBI" id="CHEBI:139521"/>
        <dbReference type="EC" id="1.11.1.7"/>
    </reaction>
</comment>
<dbReference type="PRINTS" id="PR00461">
    <property type="entry name" value="PLPEROXIDASE"/>
</dbReference>
<feature type="disulfide bond" evidence="18">
    <location>
        <begin position="125"/>
        <end position="327"/>
    </location>
</feature>
<evidence type="ECO:0000313" key="22">
    <source>
        <dbReference type="Proteomes" id="UP000585474"/>
    </source>
</evidence>
<evidence type="ECO:0000256" key="6">
    <source>
        <dbReference type="ARBA" id="ARBA00022617"/>
    </source>
</evidence>
<dbReference type="PANTHER" id="PTHR31517">
    <property type="match status" value="1"/>
</dbReference>
<feature type="binding site" evidence="16">
    <location>
        <position position="199"/>
    </location>
    <ligand>
        <name>Ca(2+)</name>
        <dbReference type="ChEBI" id="CHEBI:29108"/>
        <label>2</label>
    </ligand>
</feature>
<keyword evidence="22" id="KW-1185">Reference proteome</keyword>
<keyword evidence="4 19" id="KW-0964">Secreted</keyword>
<keyword evidence="5 19" id="KW-0575">Peroxidase</keyword>
<dbReference type="PANTHER" id="PTHR31517:SF69">
    <property type="entry name" value="PEROXIDASE"/>
    <property type="match status" value="1"/>
</dbReference>
<feature type="active site" description="Proton acceptor" evidence="14">
    <location>
        <position position="69"/>
    </location>
</feature>
<feature type="site" description="Transition state stabilizer" evidence="17">
    <location>
        <position position="65"/>
    </location>
</feature>
<evidence type="ECO:0000256" key="15">
    <source>
        <dbReference type="PIRSR" id="PIRSR600823-2"/>
    </source>
</evidence>
<evidence type="ECO:0000256" key="16">
    <source>
        <dbReference type="PIRSR" id="PIRSR600823-3"/>
    </source>
</evidence>
<dbReference type="InterPro" id="IPR019794">
    <property type="entry name" value="Peroxidases_AS"/>
</dbReference>
<dbReference type="EC" id="1.11.1.7" evidence="3 19"/>
<proteinExistence type="inferred from homology"/>
<keyword evidence="6 19" id="KW-0349">Heme</keyword>
<accession>A0A7J0GAG7</accession>
<dbReference type="GO" id="GO:0005576">
    <property type="term" value="C:extracellular region"/>
    <property type="evidence" value="ECO:0007669"/>
    <property type="project" value="UniProtKB-SubCell"/>
</dbReference>
<evidence type="ECO:0000256" key="19">
    <source>
        <dbReference type="RuleBase" id="RU362060"/>
    </source>
</evidence>
<dbReference type="GO" id="GO:0042744">
    <property type="term" value="P:hydrogen peroxide catabolic process"/>
    <property type="evidence" value="ECO:0007669"/>
    <property type="project" value="UniProtKB-KW"/>
</dbReference>
<keyword evidence="11 16" id="KW-0408">Iron</keyword>
<evidence type="ECO:0000256" key="18">
    <source>
        <dbReference type="PIRSR" id="PIRSR600823-5"/>
    </source>
</evidence>
<evidence type="ECO:0000256" key="3">
    <source>
        <dbReference type="ARBA" id="ARBA00012313"/>
    </source>
</evidence>
<dbReference type="GO" id="GO:0020037">
    <property type="term" value="F:heme binding"/>
    <property type="evidence" value="ECO:0007669"/>
    <property type="project" value="UniProtKB-UniRule"/>
</dbReference>
<comment type="cofactor">
    <cofactor evidence="16 19">
        <name>Ca(2+)</name>
        <dbReference type="ChEBI" id="CHEBI:29108"/>
    </cofactor>
    <text evidence="16 19">Binds 2 calcium ions per subunit.</text>
</comment>
<feature type="chain" id="PRO_5029938756" description="Peroxidase" evidence="19">
    <location>
        <begin position="21"/>
        <end position="333"/>
    </location>
</feature>
<feature type="binding site" evidence="16">
    <location>
        <position position="91"/>
    </location>
    <ligand>
        <name>Ca(2+)</name>
        <dbReference type="ChEBI" id="CHEBI:29108"/>
        <label>1</label>
    </ligand>
</feature>
<feature type="binding site" evidence="16">
    <location>
        <position position="251"/>
    </location>
    <ligand>
        <name>Ca(2+)</name>
        <dbReference type="ChEBI" id="CHEBI:29108"/>
        <label>2</label>
    </ligand>
</feature>
<feature type="binding site" evidence="16">
    <location>
        <position position="77"/>
    </location>
    <ligand>
        <name>Ca(2+)</name>
        <dbReference type="ChEBI" id="CHEBI:29108"/>
        <label>1</label>
    </ligand>
</feature>
<evidence type="ECO:0000256" key="10">
    <source>
        <dbReference type="ARBA" id="ARBA00023002"/>
    </source>
</evidence>
<keyword evidence="7 16" id="KW-0479">Metal-binding</keyword>
<dbReference type="PRINTS" id="PR00458">
    <property type="entry name" value="PEROXIDASE"/>
</dbReference>
<dbReference type="GO" id="GO:0006979">
    <property type="term" value="P:response to oxidative stress"/>
    <property type="evidence" value="ECO:0007669"/>
    <property type="project" value="UniProtKB-UniRule"/>
</dbReference>
<feature type="binding site" evidence="16">
    <location>
        <position position="73"/>
    </location>
    <ligand>
        <name>Ca(2+)</name>
        <dbReference type="ChEBI" id="CHEBI:29108"/>
        <label>1</label>
    </ligand>
</feature>
<dbReference type="FunFam" id="1.10.520.10:FF:000008">
    <property type="entry name" value="Peroxidase"/>
    <property type="match status" value="1"/>
</dbReference>
<comment type="subcellular location">
    <subcellularLocation>
        <location evidence="19">Secreted</location>
    </subcellularLocation>
</comment>
<reference evidence="21 22" key="1">
    <citation type="submission" date="2019-07" db="EMBL/GenBank/DDBJ databases">
        <title>De Novo Assembly of kiwifruit Actinidia rufa.</title>
        <authorList>
            <person name="Sugita-Konishi S."/>
            <person name="Sato K."/>
            <person name="Mori E."/>
            <person name="Abe Y."/>
            <person name="Kisaki G."/>
            <person name="Hamano K."/>
            <person name="Suezawa K."/>
            <person name="Otani M."/>
            <person name="Fukuda T."/>
            <person name="Manabe T."/>
            <person name="Gomi K."/>
            <person name="Tabuchi M."/>
            <person name="Akimitsu K."/>
            <person name="Kataoka I."/>
        </authorList>
    </citation>
    <scope>NUCLEOTIDE SEQUENCE [LARGE SCALE GENOMIC DNA]</scope>
    <source>
        <strain evidence="22">cv. Fuchu</strain>
    </source>
</reference>
<dbReference type="Pfam" id="PF00141">
    <property type="entry name" value="peroxidase"/>
    <property type="match status" value="1"/>
</dbReference>
<gene>
    <name evidence="21" type="ORF">Acr_19g0007340</name>
</gene>
<feature type="disulfide bond" evidence="18">
    <location>
        <begin position="205"/>
        <end position="237"/>
    </location>
</feature>
<sequence length="333" mass="36451">MASPLLLFLVLLSLSATAHSGHHNSRPRLTLDYYAKTCPKFDQIILETVTTKQMSNPTTAAATLRLFFHDCMVDGCDASVLISSSSSNKVEKDANINAALAGDAFDLITRAKNALEISCPGIVSCTDILAITTRNLVKIVGGPFYKVPLGRKDGFVSNASHAEVSLPKVNSSMDQMIEMFNAKGFTVEDLVALTGGGHTIGFSHCKEFSNRIFNFSKTSDVDPTLNPKFAERLRKMCANYQNNPTVAAFNDPLTPGVFDNMFFQNLMKGLGLLASDQILATDPRTKPIVELYARNQTVFFETFANAMEKTGTVDVKTGRHGEVRARCDRFNTK</sequence>
<feature type="binding site" evidence="16">
    <location>
        <position position="70"/>
    </location>
    <ligand>
        <name>Ca(2+)</name>
        <dbReference type="ChEBI" id="CHEBI:29108"/>
        <label>1</label>
    </ligand>
</feature>
<keyword evidence="8 19" id="KW-0732">Signal</keyword>
<evidence type="ECO:0000256" key="12">
    <source>
        <dbReference type="ARBA" id="ARBA00023157"/>
    </source>
</evidence>
<evidence type="ECO:0000256" key="2">
    <source>
        <dbReference type="ARBA" id="ARBA00002322"/>
    </source>
</evidence>
<keyword evidence="10 19" id="KW-0560">Oxidoreductase</keyword>
<keyword evidence="12 18" id="KW-1015">Disulfide bond</keyword>
<dbReference type="CDD" id="cd00693">
    <property type="entry name" value="secretory_peroxidase"/>
    <property type="match status" value="1"/>
</dbReference>
<feature type="binding site" evidence="16">
    <location>
        <position position="254"/>
    </location>
    <ligand>
        <name>Ca(2+)</name>
        <dbReference type="ChEBI" id="CHEBI:29108"/>
        <label>2</label>
    </ligand>
</feature>
<dbReference type="AlphaFoldDB" id="A0A7J0GAG7"/>
<dbReference type="SUPFAM" id="SSF48113">
    <property type="entry name" value="Heme-dependent peroxidases"/>
    <property type="match status" value="1"/>
</dbReference>
<evidence type="ECO:0000259" key="20">
    <source>
        <dbReference type="PROSITE" id="PS50873"/>
    </source>
</evidence>